<evidence type="ECO:0000313" key="3">
    <source>
        <dbReference type="Proteomes" id="UP000824890"/>
    </source>
</evidence>
<protein>
    <submittedName>
        <fullName evidence="2">Uncharacterized protein</fullName>
    </submittedName>
</protein>
<dbReference type="EMBL" id="JAGKQM010000001">
    <property type="protein sequence ID" value="KAH0941411.1"/>
    <property type="molecule type" value="Genomic_DNA"/>
</dbReference>
<organism evidence="2 3">
    <name type="scientific">Brassica napus</name>
    <name type="common">Rape</name>
    <dbReference type="NCBI Taxonomy" id="3708"/>
    <lineage>
        <taxon>Eukaryota</taxon>
        <taxon>Viridiplantae</taxon>
        <taxon>Streptophyta</taxon>
        <taxon>Embryophyta</taxon>
        <taxon>Tracheophyta</taxon>
        <taxon>Spermatophyta</taxon>
        <taxon>Magnoliopsida</taxon>
        <taxon>eudicotyledons</taxon>
        <taxon>Gunneridae</taxon>
        <taxon>Pentapetalae</taxon>
        <taxon>rosids</taxon>
        <taxon>malvids</taxon>
        <taxon>Brassicales</taxon>
        <taxon>Brassicaceae</taxon>
        <taxon>Brassiceae</taxon>
        <taxon>Brassica</taxon>
    </lineage>
</organism>
<accession>A0ABQ8EIK1</accession>
<gene>
    <name evidence="2" type="ORF">HID58_001048</name>
</gene>
<keyword evidence="1" id="KW-0472">Membrane</keyword>
<evidence type="ECO:0000256" key="1">
    <source>
        <dbReference type="SAM" id="Phobius"/>
    </source>
</evidence>
<keyword evidence="1" id="KW-0812">Transmembrane</keyword>
<keyword evidence="1" id="KW-1133">Transmembrane helix</keyword>
<proteinExistence type="predicted"/>
<comment type="caution">
    <text evidence="2">The sequence shown here is derived from an EMBL/GenBank/DDBJ whole genome shotgun (WGS) entry which is preliminary data.</text>
</comment>
<dbReference type="Proteomes" id="UP000824890">
    <property type="component" value="Unassembled WGS sequence"/>
</dbReference>
<sequence>MKSQPELLPNPSPVSKLVFGKRFVSGKRWLYSTGFAGFRPRENGDFDSTVLSPASSPVCSGTNRWLEIFSFIGLASIVEFGRVVSLTPAEVDVPSGGCPVIAATEVACRYGGLVTRVPRCEDFYTCSVYASRVNEEAPFGFKTLGLGPNRFAVWLVLVCWALFFFLSVGLGLLDFDPLINFRWKKEKKR</sequence>
<keyword evidence="3" id="KW-1185">Reference proteome</keyword>
<reference evidence="2 3" key="1">
    <citation type="submission" date="2021-05" db="EMBL/GenBank/DDBJ databases">
        <title>Genome Assembly of Synthetic Allotetraploid Brassica napus Reveals Homoeologous Exchanges between Subgenomes.</title>
        <authorList>
            <person name="Davis J.T."/>
        </authorList>
    </citation>
    <scope>NUCLEOTIDE SEQUENCE [LARGE SCALE GENOMIC DNA]</scope>
    <source>
        <strain evidence="3">cv. Da-Ae</strain>
        <tissue evidence="2">Seedling</tissue>
    </source>
</reference>
<feature type="transmembrane region" description="Helical" evidence="1">
    <location>
        <begin position="151"/>
        <end position="173"/>
    </location>
</feature>
<evidence type="ECO:0000313" key="2">
    <source>
        <dbReference type="EMBL" id="KAH0941411.1"/>
    </source>
</evidence>
<name>A0ABQ8EIK1_BRANA</name>